<keyword evidence="3" id="KW-1185">Reference proteome</keyword>
<accession>A0AA39FF05</accession>
<evidence type="ECO:0000256" key="1">
    <source>
        <dbReference type="SAM" id="Phobius"/>
    </source>
</evidence>
<organism evidence="2 3">
    <name type="scientific">Microctonus hyperodae</name>
    <name type="common">Parasitoid wasp</name>
    <dbReference type="NCBI Taxonomy" id="165561"/>
    <lineage>
        <taxon>Eukaryota</taxon>
        <taxon>Metazoa</taxon>
        <taxon>Ecdysozoa</taxon>
        <taxon>Arthropoda</taxon>
        <taxon>Hexapoda</taxon>
        <taxon>Insecta</taxon>
        <taxon>Pterygota</taxon>
        <taxon>Neoptera</taxon>
        <taxon>Endopterygota</taxon>
        <taxon>Hymenoptera</taxon>
        <taxon>Apocrita</taxon>
        <taxon>Ichneumonoidea</taxon>
        <taxon>Braconidae</taxon>
        <taxon>Euphorinae</taxon>
        <taxon>Microctonus</taxon>
    </lineage>
</organism>
<name>A0AA39FF05_MICHY</name>
<proteinExistence type="predicted"/>
<reference evidence="2" key="1">
    <citation type="journal article" date="2023" name="bioRxiv">
        <title>Scaffold-level genome assemblies of two parasitoid biocontrol wasps reveal the parthenogenesis mechanism and an associated novel virus.</title>
        <authorList>
            <person name="Inwood S."/>
            <person name="Skelly J."/>
            <person name="Guhlin J."/>
            <person name="Harrop T."/>
            <person name="Goldson S."/>
            <person name="Dearden P."/>
        </authorList>
    </citation>
    <scope>NUCLEOTIDE SEQUENCE</scope>
    <source>
        <strain evidence="2">Lincoln</strain>
        <tissue evidence="2">Whole body</tissue>
    </source>
</reference>
<feature type="transmembrane region" description="Helical" evidence="1">
    <location>
        <begin position="33"/>
        <end position="50"/>
    </location>
</feature>
<keyword evidence="1" id="KW-0812">Transmembrane</keyword>
<reference evidence="2" key="2">
    <citation type="submission" date="2023-03" db="EMBL/GenBank/DDBJ databases">
        <authorList>
            <person name="Inwood S.N."/>
            <person name="Skelly J.G."/>
            <person name="Guhlin J."/>
            <person name="Harrop T.W.R."/>
            <person name="Goldson S.G."/>
            <person name="Dearden P.K."/>
        </authorList>
    </citation>
    <scope>NUCLEOTIDE SEQUENCE</scope>
    <source>
        <strain evidence="2">Lincoln</strain>
        <tissue evidence="2">Whole body</tissue>
    </source>
</reference>
<comment type="caution">
    <text evidence="2">The sequence shown here is derived from an EMBL/GenBank/DDBJ whole genome shotgun (WGS) entry which is preliminary data.</text>
</comment>
<evidence type="ECO:0000313" key="2">
    <source>
        <dbReference type="EMBL" id="KAK0168268.1"/>
    </source>
</evidence>
<keyword evidence="1" id="KW-1133">Transmembrane helix</keyword>
<dbReference type="EMBL" id="JAQQBR010001831">
    <property type="protein sequence ID" value="KAK0168268.1"/>
    <property type="molecule type" value="Genomic_DNA"/>
</dbReference>
<sequence>MLPLFRGWMNTCWVKDKENEFEVYVMVHQNKNYLILFLVFTITLNITAMGQSLNTLSVRCAENKYIAYTPATELSPSTLTCLPCPLEHKCDGSTHVKCPDTKQIFLLGKCRSLRFNNKKH</sequence>
<evidence type="ECO:0000313" key="3">
    <source>
        <dbReference type="Proteomes" id="UP001168972"/>
    </source>
</evidence>
<gene>
    <name evidence="2" type="ORF">PV327_002092</name>
</gene>
<dbReference type="AlphaFoldDB" id="A0AA39FF05"/>
<keyword evidence="1" id="KW-0472">Membrane</keyword>
<dbReference type="Proteomes" id="UP001168972">
    <property type="component" value="Unassembled WGS sequence"/>
</dbReference>
<protein>
    <submittedName>
        <fullName evidence="2">Uncharacterized protein</fullName>
    </submittedName>
</protein>